<name>I3UB67_ADVKW</name>
<sequence length="289" mass="32381">MSLRPRYPRIPSSQITPEPVWQARRQWMQHMAGIAAGTGLAGLGATLPQVAAAANTLPPIAGMRPNPQYAAAKIDRKLTTEKDITSYNNFYEFGTGKGDPLDYSGKMRIEPWQVQVSGEVEKPRTFDLDELVKLAPQEERVYRLRCVEAWSMVIPWVGYPLSALLKQVQPTSKAKFVQFVTDTQPEAMPGLSDRIIPWPYREGLRMDEAMNPLTLLTFGLYGKRLPNQNGAVTDYCALEIWLQVRQVHCQNRAHRNHARNQLGGHCPLGIWLLCECESGCSASTMESVA</sequence>
<evidence type="ECO:0000313" key="2">
    <source>
        <dbReference type="EMBL" id="AFK62255.1"/>
    </source>
</evidence>
<organism evidence="2 3">
    <name type="scientific">Advenella kashmirensis (strain DSM 17095 / LMG 22695 / WT001)</name>
    <name type="common">Tetrathiobacter kashmirensis</name>
    <dbReference type="NCBI Taxonomy" id="1036672"/>
    <lineage>
        <taxon>Bacteria</taxon>
        <taxon>Pseudomonadati</taxon>
        <taxon>Pseudomonadota</taxon>
        <taxon>Betaproteobacteria</taxon>
        <taxon>Burkholderiales</taxon>
        <taxon>Alcaligenaceae</taxon>
    </lineage>
</organism>
<reference evidence="3" key="2">
    <citation type="journal article" date="2013" name="PLoS ONE">
        <title>Genome implosion elicits host-confinement in Alcaligenaceae: evidence from the comparative genomics of Tetrathiobacter kashmirensis, a pathogen in the making.</title>
        <authorList>
            <person name="Ghosh W."/>
            <person name="Alam M."/>
            <person name="Roy C."/>
            <person name="Pyne P."/>
            <person name="George A."/>
            <person name="Chakraborty R."/>
            <person name="Majumder S."/>
            <person name="Agarwal A."/>
            <person name="Chakraborty S."/>
            <person name="Majumdar S."/>
            <person name="Gupta S.K."/>
        </authorList>
    </citation>
    <scope>NUCLEOTIDE SEQUENCE [LARGE SCALE GENOMIC DNA]</scope>
    <source>
        <strain evidence="3">WT001</strain>
    </source>
</reference>
<dbReference type="AlphaFoldDB" id="I3UB67"/>
<dbReference type="EMBL" id="CP003555">
    <property type="protein sequence ID" value="AFK62255.1"/>
    <property type="molecule type" value="Genomic_DNA"/>
</dbReference>
<dbReference type="HOGENOM" id="CLU_045520_0_0_4"/>
<dbReference type="Pfam" id="PF00174">
    <property type="entry name" value="Oxidored_molyb"/>
    <property type="match status" value="1"/>
</dbReference>
<accession>I3UB67</accession>
<gene>
    <name evidence="2" type="ordered locus">TKWG_09795</name>
</gene>
<proteinExistence type="predicted"/>
<reference evidence="2 3" key="1">
    <citation type="journal article" date="2011" name="J. Bacteriol.">
        <title>Whole-genome shotgun sequencing of the sulfur-oxidizing chemoautotroph Tetrathiobacter kashmirensis.</title>
        <authorList>
            <person name="Ghosh W."/>
            <person name="George A."/>
            <person name="Agarwal A."/>
            <person name="Raj P."/>
            <person name="Alam M."/>
            <person name="Pyne P."/>
            <person name="Das Gupta S.K."/>
        </authorList>
    </citation>
    <scope>NUCLEOTIDE SEQUENCE [LARGE SCALE GENOMIC DNA]</scope>
    <source>
        <strain evidence="2 3">WT001</strain>
    </source>
</reference>
<dbReference type="Gene3D" id="3.90.420.10">
    <property type="entry name" value="Oxidoreductase, molybdopterin-binding domain"/>
    <property type="match status" value="1"/>
</dbReference>
<dbReference type="SUPFAM" id="SSF56524">
    <property type="entry name" value="Oxidoreductase molybdopterin-binding domain"/>
    <property type="match status" value="1"/>
</dbReference>
<dbReference type="Proteomes" id="UP000005267">
    <property type="component" value="Chromosome"/>
</dbReference>
<dbReference type="PANTHER" id="PTHR43032:SF3">
    <property type="entry name" value="PROTEIN-METHIONINE-SULFOXIDE REDUCTASE CATALYTIC SUBUNIT MSRP"/>
    <property type="match status" value="1"/>
</dbReference>
<dbReference type="PANTHER" id="PTHR43032">
    <property type="entry name" value="PROTEIN-METHIONINE-SULFOXIDE REDUCTASE"/>
    <property type="match status" value="1"/>
</dbReference>
<evidence type="ECO:0000259" key="1">
    <source>
        <dbReference type="Pfam" id="PF00174"/>
    </source>
</evidence>
<dbReference type="InterPro" id="IPR006311">
    <property type="entry name" value="TAT_signal"/>
</dbReference>
<keyword evidence="3" id="KW-1185">Reference proteome</keyword>
<dbReference type="STRING" id="1036672.TKWG_09795"/>
<dbReference type="InterPro" id="IPR036374">
    <property type="entry name" value="OxRdtase_Mopterin-bd_sf"/>
</dbReference>
<dbReference type="NCBIfam" id="NF003767">
    <property type="entry name" value="PRK05363.1"/>
    <property type="match status" value="1"/>
</dbReference>
<dbReference type="KEGG" id="aka:TKWG_09795"/>
<evidence type="ECO:0000313" key="3">
    <source>
        <dbReference type="Proteomes" id="UP000005267"/>
    </source>
</evidence>
<dbReference type="PROSITE" id="PS51318">
    <property type="entry name" value="TAT"/>
    <property type="match status" value="1"/>
</dbReference>
<protein>
    <submittedName>
        <fullName evidence="2">TMAO/DMSO reductase</fullName>
    </submittedName>
</protein>
<feature type="domain" description="Oxidoreductase molybdopterin-binding" evidence="1">
    <location>
        <begin position="108"/>
        <end position="231"/>
    </location>
</feature>
<dbReference type="InterPro" id="IPR000572">
    <property type="entry name" value="OxRdtase_Mopterin-bd_dom"/>
</dbReference>